<dbReference type="InterPro" id="IPR024557">
    <property type="entry name" value="CNOT1_dom_4"/>
</dbReference>
<dbReference type="PANTHER" id="PTHR13162:SF8">
    <property type="entry name" value="CCR4-NOT TRANSCRIPTION COMPLEX SUBUNIT 1"/>
    <property type="match status" value="1"/>
</dbReference>
<organism evidence="2 3">
    <name type="scientific">Caulochytrium protostelioides</name>
    <dbReference type="NCBI Taxonomy" id="1555241"/>
    <lineage>
        <taxon>Eukaryota</taxon>
        <taxon>Fungi</taxon>
        <taxon>Fungi incertae sedis</taxon>
        <taxon>Chytridiomycota</taxon>
        <taxon>Chytridiomycota incertae sedis</taxon>
        <taxon>Chytridiomycetes</taxon>
        <taxon>Caulochytriales</taxon>
        <taxon>Caulochytriaceae</taxon>
        <taxon>Caulochytrium</taxon>
    </lineage>
</organism>
<dbReference type="EMBL" id="ML010867">
    <property type="protein sequence ID" value="RKO95814.1"/>
    <property type="molecule type" value="Genomic_DNA"/>
</dbReference>
<sequence length="189" mass="20465">RAIQEVASSPVVERSVTIAAISTKELVTKDFAFEPDEHKMANAAHLMACSLAGSLAAVSSREPLRVAMAAHLRQMLTQAGYTEQVIPEPLIFMVVNSNLDLSRFIIEKAASEKSAPEIDRALNRNYLQRRKHRQQVAAAAGGGGGANPPPVFYDIAAVPSPYQTNLPDALRPMPNGLNAAQLRVYEDFA</sequence>
<evidence type="ECO:0000259" key="1">
    <source>
        <dbReference type="Pfam" id="PF12842"/>
    </source>
</evidence>
<dbReference type="GO" id="GO:0030015">
    <property type="term" value="C:CCR4-NOT core complex"/>
    <property type="evidence" value="ECO:0007669"/>
    <property type="project" value="InterPro"/>
</dbReference>
<dbReference type="PANTHER" id="PTHR13162">
    <property type="entry name" value="CCR4-NOT TRANSCRIPTION COMPLEX"/>
    <property type="match status" value="1"/>
</dbReference>
<evidence type="ECO:0000313" key="3">
    <source>
        <dbReference type="Proteomes" id="UP000268535"/>
    </source>
</evidence>
<dbReference type="GO" id="GO:0060090">
    <property type="term" value="F:molecular adaptor activity"/>
    <property type="evidence" value="ECO:0007669"/>
    <property type="project" value="TreeGrafter"/>
</dbReference>
<evidence type="ECO:0000313" key="2">
    <source>
        <dbReference type="EMBL" id="RKO95814.1"/>
    </source>
</evidence>
<dbReference type="AlphaFoldDB" id="A0A4P9WRR6"/>
<dbReference type="InterPro" id="IPR040398">
    <property type="entry name" value="Not1"/>
</dbReference>
<feature type="non-terminal residue" evidence="2">
    <location>
        <position position="189"/>
    </location>
</feature>
<feature type="non-terminal residue" evidence="2">
    <location>
        <position position="1"/>
    </location>
</feature>
<dbReference type="GO" id="GO:0017148">
    <property type="term" value="P:negative regulation of translation"/>
    <property type="evidence" value="ECO:0007669"/>
    <property type="project" value="InterPro"/>
</dbReference>
<dbReference type="Pfam" id="PF12842">
    <property type="entry name" value="DUF3819"/>
    <property type="match status" value="1"/>
</dbReference>
<accession>A0A4P9WRR6</accession>
<reference evidence="3" key="1">
    <citation type="journal article" date="2018" name="Nat. Microbiol.">
        <title>Leveraging single-cell genomics to expand the fungal tree of life.</title>
        <authorList>
            <person name="Ahrendt S.R."/>
            <person name="Quandt C.A."/>
            <person name="Ciobanu D."/>
            <person name="Clum A."/>
            <person name="Salamov A."/>
            <person name="Andreopoulos B."/>
            <person name="Cheng J.F."/>
            <person name="Woyke T."/>
            <person name="Pelin A."/>
            <person name="Henrissat B."/>
            <person name="Reynolds N.K."/>
            <person name="Benny G.L."/>
            <person name="Smith M.E."/>
            <person name="James T.Y."/>
            <person name="Grigoriev I.V."/>
        </authorList>
    </citation>
    <scope>NUCLEOTIDE SEQUENCE [LARGE SCALE GENOMIC DNA]</scope>
    <source>
        <strain evidence="3">ATCC 52028</strain>
    </source>
</reference>
<dbReference type="GO" id="GO:0000288">
    <property type="term" value="P:nuclear-transcribed mRNA catabolic process, deadenylation-dependent decay"/>
    <property type="evidence" value="ECO:0007669"/>
    <property type="project" value="TreeGrafter"/>
</dbReference>
<feature type="domain" description="CCR4-NOT transcription complex subunit 1" evidence="1">
    <location>
        <begin position="1"/>
        <end position="133"/>
    </location>
</feature>
<protein>
    <recommendedName>
        <fullName evidence="1">CCR4-NOT transcription complex subunit 1 domain-containing protein</fullName>
    </recommendedName>
</protein>
<gene>
    <name evidence="2" type="ORF">CAUPRSCDRAFT_1491</name>
</gene>
<proteinExistence type="predicted"/>
<dbReference type="Proteomes" id="UP000268535">
    <property type="component" value="Unassembled WGS sequence"/>
</dbReference>
<name>A0A4P9WRR6_9FUNG</name>
<dbReference type="GO" id="GO:0000932">
    <property type="term" value="C:P-body"/>
    <property type="evidence" value="ECO:0007669"/>
    <property type="project" value="TreeGrafter"/>
</dbReference>